<dbReference type="AlphaFoldDB" id="A0A2M7XFL4"/>
<keyword evidence="1" id="KW-0812">Transmembrane</keyword>
<name>A0A2M7XFL4_9BACT</name>
<sequence>MKELNENKTNRKILGLIAAVAILVVIAILFLILKGTHKNPEAKEVGENFVQLLTEGRTDEAYILTTDEFKKIVPVGDLQAFSSAHTVLSENTYLAIDKVMPESEQTVLVGTIKDSGDATAPVIMYMKQDQKFGWQVSFFSINPSDIPVELNFVKPEGTSDQLTIDTASSGEVGE</sequence>
<dbReference type="Proteomes" id="UP000231263">
    <property type="component" value="Unassembled WGS sequence"/>
</dbReference>
<dbReference type="EMBL" id="PFWT01000009">
    <property type="protein sequence ID" value="PJA46663.1"/>
    <property type="molecule type" value="Genomic_DNA"/>
</dbReference>
<proteinExistence type="predicted"/>
<protein>
    <recommendedName>
        <fullName evidence="4">DUF4878 domain-containing protein</fullName>
    </recommendedName>
</protein>
<evidence type="ECO:0000313" key="3">
    <source>
        <dbReference type="Proteomes" id="UP000231263"/>
    </source>
</evidence>
<keyword evidence="1" id="KW-0472">Membrane</keyword>
<keyword evidence="1" id="KW-1133">Transmembrane helix</keyword>
<comment type="caution">
    <text evidence="2">The sequence shown here is derived from an EMBL/GenBank/DDBJ whole genome shotgun (WGS) entry which is preliminary data.</text>
</comment>
<gene>
    <name evidence="2" type="ORF">CO173_02750</name>
</gene>
<reference evidence="3" key="1">
    <citation type="submission" date="2017-09" db="EMBL/GenBank/DDBJ databases">
        <title>Depth-based differentiation of microbial function through sediment-hosted aquifers and enrichment of novel symbionts in the deep terrestrial subsurface.</title>
        <authorList>
            <person name="Probst A.J."/>
            <person name="Ladd B."/>
            <person name="Jarett J.K."/>
            <person name="Geller-Mcgrath D.E."/>
            <person name="Sieber C.M.K."/>
            <person name="Emerson J.B."/>
            <person name="Anantharaman K."/>
            <person name="Thomas B.C."/>
            <person name="Malmstrom R."/>
            <person name="Stieglmeier M."/>
            <person name="Klingl A."/>
            <person name="Woyke T."/>
            <person name="Ryan C.M."/>
            <person name="Banfield J.F."/>
        </authorList>
    </citation>
    <scope>NUCLEOTIDE SEQUENCE [LARGE SCALE GENOMIC DNA]</scope>
</reference>
<organism evidence="2 3">
    <name type="scientific">Candidatus Uhrbacteria bacterium CG_4_9_14_3_um_filter_41_35</name>
    <dbReference type="NCBI Taxonomy" id="1975034"/>
    <lineage>
        <taxon>Bacteria</taxon>
        <taxon>Candidatus Uhriibacteriota</taxon>
    </lineage>
</organism>
<feature type="transmembrane region" description="Helical" evidence="1">
    <location>
        <begin position="13"/>
        <end position="33"/>
    </location>
</feature>
<accession>A0A2M7XFL4</accession>
<evidence type="ECO:0000313" key="2">
    <source>
        <dbReference type="EMBL" id="PJA46663.1"/>
    </source>
</evidence>
<evidence type="ECO:0000256" key="1">
    <source>
        <dbReference type="SAM" id="Phobius"/>
    </source>
</evidence>
<evidence type="ECO:0008006" key="4">
    <source>
        <dbReference type="Google" id="ProtNLM"/>
    </source>
</evidence>